<reference evidence="1" key="2">
    <citation type="journal article" date="2008" name="Genome Biol.">
        <title>Improved genome assembly and evidence-based global gene model set for the chordate Ciona intestinalis: new insight into intron and operon populations.</title>
        <authorList>
            <person name="Satou Y."/>
            <person name="Mineta K."/>
            <person name="Ogasawara M."/>
            <person name="Sasakura Y."/>
            <person name="Shoguchi E."/>
            <person name="Ueno K."/>
            <person name="Yamada L."/>
            <person name="Matsumoto J."/>
            <person name="Wasserscheid J."/>
            <person name="Dewar K."/>
            <person name="Wiley G.B."/>
            <person name="Macmil S.L."/>
            <person name="Roe B.A."/>
            <person name="Zeller R.W."/>
            <person name="Hastings K.E."/>
            <person name="Lemaire P."/>
            <person name="Lindquist E."/>
            <person name="Endo T."/>
            <person name="Hotta K."/>
            <person name="Inaba K."/>
        </authorList>
    </citation>
    <scope>NUCLEOTIDE SEQUENCE [LARGE SCALE GENOMIC DNA]</scope>
    <source>
        <strain evidence="1">wild type</strain>
    </source>
</reference>
<keyword evidence="2" id="KW-1185">Reference proteome</keyword>
<protein>
    <submittedName>
        <fullName evidence="1">Uncharacterized protein</fullName>
    </submittedName>
</protein>
<dbReference type="InParanoid" id="F6V1H4"/>
<dbReference type="Ensembl" id="ENSCINT00000025167.2">
    <property type="protein sequence ID" value="ENSCINP00000024921.2"/>
    <property type="gene ID" value="ENSCING00000013613.2"/>
</dbReference>
<organism evidence="1 2">
    <name type="scientific">Ciona intestinalis</name>
    <name type="common">Transparent sea squirt</name>
    <name type="synonym">Ascidia intestinalis</name>
    <dbReference type="NCBI Taxonomy" id="7719"/>
    <lineage>
        <taxon>Eukaryota</taxon>
        <taxon>Metazoa</taxon>
        <taxon>Chordata</taxon>
        <taxon>Tunicata</taxon>
        <taxon>Ascidiacea</taxon>
        <taxon>Phlebobranchia</taxon>
        <taxon>Cionidae</taxon>
        <taxon>Ciona</taxon>
    </lineage>
</organism>
<dbReference type="AlphaFoldDB" id="F6V1H4"/>
<name>F6V1H4_CIOIN</name>
<reference evidence="1" key="3">
    <citation type="submission" date="2025-08" db="UniProtKB">
        <authorList>
            <consortium name="Ensembl"/>
        </authorList>
    </citation>
    <scope>IDENTIFICATION</scope>
</reference>
<evidence type="ECO:0000313" key="1">
    <source>
        <dbReference type="Ensembl" id="ENSCINP00000024921.2"/>
    </source>
</evidence>
<evidence type="ECO:0000313" key="2">
    <source>
        <dbReference type="Proteomes" id="UP000008144"/>
    </source>
</evidence>
<sequence length="82" mass="9802">MDKVPDRLEAYLRGQLGYTVPNAFADNFSKSFDKYTIRWFWKYEDKSGPWSSIAESDLLRNLLNQRDYAIYYDITWGGWLFS</sequence>
<dbReference type="Proteomes" id="UP000008144">
    <property type="component" value="Chromosome 4"/>
</dbReference>
<dbReference type="EMBL" id="EAAA01001923">
    <property type="status" value="NOT_ANNOTATED_CDS"/>
    <property type="molecule type" value="Genomic_DNA"/>
</dbReference>
<reference evidence="1" key="4">
    <citation type="submission" date="2025-09" db="UniProtKB">
        <authorList>
            <consortium name="Ensembl"/>
        </authorList>
    </citation>
    <scope>IDENTIFICATION</scope>
</reference>
<accession>F6V1H4</accession>
<dbReference type="HOGENOM" id="CLU_2557610_0_0_1"/>
<proteinExistence type="predicted"/>
<reference evidence="2" key="1">
    <citation type="journal article" date="2002" name="Science">
        <title>The draft genome of Ciona intestinalis: insights into chordate and vertebrate origins.</title>
        <authorList>
            <person name="Dehal P."/>
            <person name="Satou Y."/>
            <person name="Campbell R.K."/>
            <person name="Chapman J."/>
            <person name="Degnan B."/>
            <person name="De Tomaso A."/>
            <person name="Davidson B."/>
            <person name="Di Gregorio A."/>
            <person name="Gelpke M."/>
            <person name="Goodstein D.M."/>
            <person name="Harafuji N."/>
            <person name="Hastings K.E."/>
            <person name="Ho I."/>
            <person name="Hotta K."/>
            <person name="Huang W."/>
            <person name="Kawashima T."/>
            <person name="Lemaire P."/>
            <person name="Martinez D."/>
            <person name="Meinertzhagen I.A."/>
            <person name="Necula S."/>
            <person name="Nonaka M."/>
            <person name="Putnam N."/>
            <person name="Rash S."/>
            <person name="Saiga H."/>
            <person name="Satake M."/>
            <person name="Terry A."/>
            <person name="Yamada L."/>
            <person name="Wang H.G."/>
            <person name="Awazu S."/>
            <person name="Azumi K."/>
            <person name="Boore J."/>
            <person name="Branno M."/>
            <person name="Chin-Bow S."/>
            <person name="DeSantis R."/>
            <person name="Doyle S."/>
            <person name="Francino P."/>
            <person name="Keys D.N."/>
            <person name="Haga S."/>
            <person name="Hayashi H."/>
            <person name="Hino K."/>
            <person name="Imai K.S."/>
            <person name="Inaba K."/>
            <person name="Kano S."/>
            <person name="Kobayashi K."/>
            <person name="Kobayashi M."/>
            <person name="Lee B.I."/>
            <person name="Makabe K.W."/>
            <person name="Manohar C."/>
            <person name="Matassi G."/>
            <person name="Medina M."/>
            <person name="Mochizuki Y."/>
            <person name="Mount S."/>
            <person name="Morishita T."/>
            <person name="Miura S."/>
            <person name="Nakayama A."/>
            <person name="Nishizaka S."/>
            <person name="Nomoto H."/>
            <person name="Ohta F."/>
            <person name="Oishi K."/>
            <person name="Rigoutsos I."/>
            <person name="Sano M."/>
            <person name="Sasaki A."/>
            <person name="Sasakura Y."/>
            <person name="Shoguchi E."/>
            <person name="Shin-i T."/>
            <person name="Spagnuolo A."/>
            <person name="Stainier D."/>
            <person name="Suzuki M.M."/>
            <person name="Tassy O."/>
            <person name="Takatori N."/>
            <person name="Tokuoka M."/>
            <person name="Yagi K."/>
            <person name="Yoshizaki F."/>
            <person name="Wada S."/>
            <person name="Zhang C."/>
            <person name="Hyatt P.D."/>
            <person name="Larimer F."/>
            <person name="Detter C."/>
            <person name="Doggett N."/>
            <person name="Glavina T."/>
            <person name="Hawkins T."/>
            <person name="Richardson P."/>
            <person name="Lucas S."/>
            <person name="Kohara Y."/>
            <person name="Levine M."/>
            <person name="Satoh N."/>
            <person name="Rokhsar D.S."/>
        </authorList>
    </citation>
    <scope>NUCLEOTIDE SEQUENCE [LARGE SCALE GENOMIC DNA]</scope>
</reference>